<feature type="region of interest" description="Disordered" evidence="1">
    <location>
        <begin position="1371"/>
        <end position="1445"/>
    </location>
</feature>
<feature type="region of interest" description="Disordered" evidence="1">
    <location>
        <begin position="403"/>
        <end position="426"/>
    </location>
</feature>
<feature type="compositionally biased region" description="Basic and acidic residues" evidence="1">
    <location>
        <begin position="662"/>
        <end position="674"/>
    </location>
</feature>
<feature type="compositionally biased region" description="Low complexity" evidence="1">
    <location>
        <begin position="705"/>
        <end position="714"/>
    </location>
</feature>
<feature type="region of interest" description="Disordered" evidence="1">
    <location>
        <begin position="461"/>
        <end position="498"/>
    </location>
</feature>
<dbReference type="EMBL" id="JARGDH010000002">
    <property type="protein sequence ID" value="KAL0275401.1"/>
    <property type="molecule type" value="Genomic_DNA"/>
</dbReference>
<proteinExistence type="predicted"/>
<feature type="region of interest" description="Disordered" evidence="1">
    <location>
        <begin position="340"/>
        <end position="370"/>
    </location>
</feature>
<feature type="compositionally biased region" description="Basic and acidic residues" evidence="1">
    <location>
        <begin position="290"/>
        <end position="303"/>
    </location>
</feature>
<comment type="caution">
    <text evidence="3">The sequence shown here is derived from an EMBL/GenBank/DDBJ whole genome shotgun (WGS) entry which is preliminary data.</text>
</comment>
<feature type="compositionally biased region" description="Basic and acidic residues" evidence="1">
    <location>
        <begin position="593"/>
        <end position="616"/>
    </location>
</feature>
<dbReference type="InterPro" id="IPR029341">
    <property type="entry name" value="FAM21/CAPZIP"/>
</dbReference>
<feature type="compositionally biased region" description="Basic and acidic residues" evidence="1">
    <location>
        <begin position="693"/>
        <end position="704"/>
    </location>
</feature>
<evidence type="ECO:0000256" key="1">
    <source>
        <dbReference type="SAM" id="MobiDB-lite"/>
    </source>
</evidence>
<feature type="compositionally biased region" description="Polar residues" evidence="1">
    <location>
        <begin position="575"/>
        <end position="592"/>
    </location>
</feature>
<feature type="compositionally biased region" description="Basic and acidic residues" evidence="1">
    <location>
        <begin position="470"/>
        <end position="487"/>
    </location>
</feature>
<feature type="compositionally biased region" description="Polar residues" evidence="1">
    <location>
        <begin position="558"/>
        <end position="568"/>
    </location>
</feature>
<feature type="region of interest" description="Disordered" evidence="1">
    <location>
        <begin position="261"/>
        <end position="324"/>
    </location>
</feature>
<feature type="compositionally biased region" description="Low complexity" evidence="1">
    <location>
        <begin position="820"/>
        <end position="831"/>
    </location>
</feature>
<accession>A0AAW2I0F6</accession>
<feature type="region of interest" description="Disordered" evidence="1">
    <location>
        <begin position="1153"/>
        <end position="1239"/>
    </location>
</feature>
<feature type="compositionally biased region" description="Polar residues" evidence="1">
    <location>
        <begin position="1173"/>
        <end position="1188"/>
    </location>
</feature>
<feature type="region of interest" description="Disordered" evidence="1">
    <location>
        <begin position="1260"/>
        <end position="1305"/>
    </location>
</feature>
<feature type="compositionally biased region" description="Low complexity" evidence="1">
    <location>
        <begin position="969"/>
        <end position="981"/>
    </location>
</feature>
<feature type="compositionally biased region" description="Basic and acidic residues" evidence="1">
    <location>
        <begin position="225"/>
        <end position="241"/>
    </location>
</feature>
<feature type="compositionally biased region" description="Basic and acidic residues" evidence="1">
    <location>
        <begin position="1098"/>
        <end position="1108"/>
    </location>
</feature>
<feature type="compositionally biased region" description="Polar residues" evidence="1">
    <location>
        <begin position="304"/>
        <end position="315"/>
    </location>
</feature>
<protein>
    <recommendedName>
        <fullName evidence="2">FAM21/CAPZIP domain-containing protein</fullName>
    </recommendedName>
</protein>
<evidence type="ECO:0000259" key="2">
    <source>
        <dbReference type="Pfam" id="PF15255"/>
    </source>
</evidence>
<feature type="region of interest" description="Disordered" evidence="1">
    <location>
        <begin position="868"/>
        <end position="901"/>
    </location>
</feature>
<dbReference type="Pfam" id="PF15255">
    <property type="entry name" value="CAP-ZIP_m"/>
    <property type="match status" value="1"/>
</dbReference>
<feature type="compositionally biased region" description="Low complexity" evidence="1">
    <location>
        <begin position="1221"/>
        <end position="1234"/>
    </location>
</feature>
<feature type="region of interest" description="Disordered" evidence="1">
    <location>
        <begin position="540"/>
        <end position="714"/>
    </location>
</feature>
<feature type="compositionally biased region" description="Polar residues" evidence="1">
    <location>
        <begin position="1204"/>
        <end position="1220"/>
    </location>
</feature>
<feature type="region of interest" description="Disordered" evidence="1">
    <location>
        <begin position="923"/>
        <end position="989"/>
    </location>
</feature>
<organism evidence="3">
    <name type="scientific">Menopon gallinae</name>
    <name type="common">poultry shaft louse</name>
    <dbReference type="NCBI Taxonomy" id="328185"/>
    <lineage>
        <taxon>Eukaryota</taxon>
        <taxon>Metazoa</taxon>
        <taxon>Ecdysozoa</taxon>
        <taxon>Arthropoda</taxon>
        <taxon>Hexapoda</taxon>
        <taxon>Insecta</taxon>
        <taxon>Pterygota</taxon>
        <taxon>Neoptera</taxon>
        <taxon>Paraneoptera</taxon>
        <taxon>Psocodea</taxon>
        <taxon>Troctomorpha</taxon>
        <taxon>Phthiraptera</taxon>
        <taxon>Amblycera</taxon>
        <taxon>Menoponidae</taxon>
        <taxon>Menopon</taxon>
    </lineage>
</organism>
<name>A0AAW2I0F6_9NEOP</name>
<reference evidence="3" key="1">
    <citation type="journal article" date="2024" name="Gigascience">
        <title>Chromosome-level genome of the poultry shaft louse Menopon gallinae provides insight into the host-switching and adaptive evolution of parasitic lice.</title>
        <authorList>
            <person name="Xu Y."/>
            <person name="Ma L."/>
            <person name="Liu S."/>
            <person name="Liang Y."/>
            <person name="Liu Q."/>
            <person name="He Z."/>
            <person name="Tian L."/>
            <person name="Duan Y."/>
            <person name="Cai W."/>
            <person name="Li H."/>
            <person name="Song F."/>
        </authorList>
    </citation>
    <scope>NUCLEOTIDE SEQUENCE</scope>
    <source>
        <strain evidence="3">Cailab_2023a</strain>
    </source>
</reference>
<feature type="region of interest" description="Disordered" evidence="1">
    <location>
        <begin position="816"/>
        <end position="839"/>
    </location>
</feature>
<feature type="compositionally biased region" description="Basic and acidic residues" evidence="1">
    <location>
        <begin position="1260"/>
        <end position="1273"/>
    </location>
</feature>
<feature type="region of interest" description="Disordered" evidence="1">
    <location>
        <begin position="190"/>
        <end position="248"/>
    </location>
</feature>
<gene>
    <name evidence="3" type="ORF">PYX00_003255</name>
</gene>
<feature type="compositionally biased region" description="Polar residues" evidence="1">
    <location>
        <begin position="1404"/>
        <end position="1417"/>
    </location>
</feature>
<sequence length="1445" mass="160287">MEENQKKDIDRPLTTDEIRQQAHKWTLAGDVGLLAHLEKFSQNLFSKSEETQKNINGLLDAFEDTSTKVHNVTNQFLALQNSQFVENRVYDDESPIEEPKIDNKISKEVQEKQLLAQYKEAVEIGVKLLDTHFEEVQLPPNSDSDEEEVSVENAGLVWKPKNPYSNKRFPLLIGSAEWWADDNVGLGEYEENVNPDTLSSESESDMDAENTPEKRIRMSSSSSTESEKVLNKKPKEQHIGYDDDFTPSGRNLFGVQSDLFKDDDDEDVLKPQKITENVKPFVTPSLVASEEGHDDNSHDKENDSSLFTNAGNESESAVPVAKQRKLPNAFAKELTAKLSSVANKTAEEPKPKPRAVQNKEPSALFADYDDSDDLFSPKNSASNLLFKKQSIFSDGDADDQLFGDSDNLFSGDSKKSTAKNTVTAKESKPLDKSVKFADDDLFGSNDDFLFSGKPLLSSSHNSGGAGNMWKDSEDVKFSTPTDVRRNQEVPNADLFGDVGSSVSSNVANVSAITNHNDSSFNFSLYDDTSKDQGFVEPSDISINKSEKFESPGSFEPEFTSTRHMPSDTSDYKTHISASNLSSQVRSNSVNTQEDQRSKMGNAEKMHFSREQSDLNKMKGIFGEDDEDDDLFQTNKTPKTVKDNTLFDDIESDDLFSSVPPKENTKRPVFEEKSENILFPKSSVPPLEADEEDRSSSVDRLKHQDSVSMSSSRSSLFDDVNTGKTNLASVFDNEKSMKNSNDLFGDNDDNLFSENKTSGLDEPDDLFSDNVIVKSKQINKGNVKNLFDDLEDADDLFGDDVSKKLFQAGDDADLFGKPTKNESVSENSNLNNKIKSNASPSNEINSVGAISGSADNLFDDVFNETKKNVFEDGSKQKPPVVSMFGDLEDEDDDLFSNTKPAPKIATNEAIEKLEDDDLFKVVKSETTVNRSNEPEEEVGVGKLDEALNSLSLGDKEDDNGLFEEPDKLSRNNISNISSNESNDLFDTRTSKSHVLENKKLFESDDSSLFSKKVQENRLLNDKSEDGMRPSPPNTLNIAKRIHFESKQENSETDGTVNVEKPKVVGKLNIPANLKINPMSLLPGAVAKKNIPAEASSPPEEPKKVEKEVSFDTEVPTNLLKCVNKDRVKIQMRRRPQTRRARHEALRTSGIDFQAGVPEVSPSRSRSVDDFESEGTVSPTIKSSSDTNVSEAMLVNSVDEPDSKTGDSSSSIFHSVENSPEQLFSSPLVSNPLSPSTDEEDYFNVPELDVNFEREDQSIFKSNLKDDKADDKSDDTLLFDGAPVLSPMDPPKSLVPERDDAKTTLKTSAGSAIGKILKNRIVDDEDEDEMDDDDSLFKTAEPKTVTFVERKEEVKSRTNNLFDDLDDGDSFLFQKPADPVSKKEVPKKKSLFEDTDEDDDLFSEKSVPTSSLGMLNHSTAKPKLNKSAAEKPKQSFVDPLGLMANPD</sequence>
<feature type="domain" description="FAM21/CAPZIP" evidence="2">
    <location>
        <begin position="1063"/>
        <end position="1150"/>
    </location>
</feature>
<feature type="region of interest" description="Disordered" evidence="1">
    <location>
        <begin position="1090"/>
        <end position="1109"/>
    </location>
</feature>
<evidence type="ECO:0000313" key="3">
    <source>
        <dbReference type="EMBL" id="KAL0275401.1"/>
    </source>
</evidence>